<dbReference type="AlphaFoldDB" id="A0A0N0P2Y3"/>
<dbReference type="VEuPathDB" id="TriTrypDB:Lsey_0366_0060"/>
<keyword evidence="2 4" id="KW-0697">Rotamase</keyword>
<dbReference type="GO" id="GO:0005829">
    <property type="term" value="C:cytosol"/>
    <property type="evidence" value="ECO:0007669"/>
    <property type="project" value="TreeGrafter"/>
</dbReference>
<evidence type="ECO:0000313" key="7">
    <source>
        <dbReference type="EMBL" id="KPI83496.1"/>
    </source>
</evidence>
<dbReference type="Pfam" id="PF00639">
    <property type="entry name" value="Rotamase"/>
    <property type="match status" value="1"/>
</dbReference>
<dbReference type="PANTHER" id="PTHR10657">
    <property type="entry name" value="PEPTIDYL-PROLYL CIS-TRANS ISOMERASE"/>
    <property type="match status" value="1"/>
</dbReference>
<dbReference type="GO" id="GO:0003755">
    <property type="term" value="F:peptidyl-prolyl cis-trans isomerase activity"/>
    <property type="evidence" value="ECO:0007669"/>
    <property type="project" value="UniProtKB-UniRule"/>
</dbReference>
<dbReference type="PROSITE" id="PS01096">
    <property type="entry name" value="PPIC_PPIASE_1"/>
    <property type="match status" value="1"/>
</dbReference>
<dbReference type="OrthoDB" id="2530521at2759"/>
<dbReference type="FunFam" id="3.10.50.40:FF:000010">
    <property type="entry name" value="Peptidyl-prolyl cis-trans isomerase Pin1"/>
    <property type="match status" value="1"/>
</dbReference>
<evidence type="ECO:0000256" key="4">
    <source>
        <dbReference type="PROSITE-ProRule" id="PRU00278"/>
    </source>
</evidence>
<dbReference type="Gene3D" id="3.10.50.40">
    <property type="match status" value="1"/>
</dbReference>
<dbReference type="EC" id="5.2.1.8" evidence="5"/>
<evidence type="ECO:0000313" key="8">
    <source>
        <dbReference type="Proteomes" id="UP000038009"/>
    </source>
</evidence>
<gene>
    <name evidence="7" type="ORF">ABL78_7470</name>
</gene>
<feature type="domain" description="PpiC" evidence="6">
    <location>
        <begin position="5"/>
        <end position="117"/>
    </location>
</feature>
<dbReference type="GO" id="GO:0005634">
    <property type="term" value="C:nucleus"/>
    <property type="evidence" value="ECO:0007669"/>
    <property type="project" value="TreeGrafter"/>
</dbReference>
<reference evidence="7 8" key="1">
    <citation type="journal article" date="2015" name="PLoS Pathog.">
        <title>Leptomonas seymouri: Adaptations to the Dixenous Life Cycle Analyzed by Genome Sequencing, Transcriptome Profiling and Co-infection with Leishmania donovani.</title>
        <authorList>
            <person name="Kraeva N."/>
            <person name="Butenko A."/>
            <person name="Hlavacova J."/>
            <person name="Kostygov A."/>
            <person name="Myskova J."/>
            <person name="Grybchuk D."/>
            <person name="Lestinova T."/>
            <person name="Votypka J."/>
            <person name="Volf P."/>
            <person name="Opperdoes F."/>
            <person name="Flegontov P."/>
            <person name="Lukes J."/>
            <person name="Yurchenko V."/>
        </authorList>
    </citation>
    <scope>NUCLEOTIDE SEQUENCE [LARGE SCALE GENOMIC DNA]</scope>
    <source>
        <strain evidence="7 8">ATCC 30220</strain>
    </source>
</reference>
<comment type="caution">
    <text evidence="7">The sequence shown here is derived from an EMBL/GenBank/DDBJ whole genome shotgun (WGS) entry which is preliminary data.</text>
</comment>
<sequence>MSNPTLKWRAEHLLIKYSGSRNPVSRRTGQATTMSYDDAVKELEQWRQSIVEGKISFEDAAKQRSDCGSFARGGDLGEFGPGEMMKPFEDSTKALQVGEMSTMVVTDSGVHLIKRIA</sequence>
<keyword evidence="3 4" id="KW-0413">Isomerase</keyword>
<dbReference type="EMBL" id="LJSK01000366">
    <property type="protein sequence ID" value="KPI83496.1"/>
    <property type="molecule type" value="Genomic_DNA"/>
</dbReference>
<dbReference type="InterPro" id="IPR046357">
    <property type="entry name" value="PPIase_dom_sf"/>
</dbReference>
<dbReference type="InterPro" id="IPR023058">
    <property type="entry name" value="PPIase_PpiC_CS"/>
</dbReference>
<dbReference type="OMA" id="DEVQCLH"/>
<evidence type="ECO:0000256" key="2">
    <source>
        <dbReference type="ARBA" id="ARBA00023110"/>
    </source>
</evidence>
<evidence type="ECO:0000256" key="1">
    <source>
        <dbReference type="ARBA" id="ARBA00000971"/>
    </source>
</evidence>
<comment type="catalytic activity">
    <reaction evidence="1 5">
        <text>[protein]-peptidylproline (omega=180) = [protein]-peptidylproline (omega=0)</text>
        <dbReference type="Rhea" id="RHEA:16237"/>
        <dbReference type="Rhea" id="RHEA-COMP:10747"/>
        <dbReference type="Rhea" id="RHEA-COMP:10748"/>
        <dbReference type="ChEBI" id="CHEBI:83833"/>
        <dbReference type="ChEBI" id="CHEBI:83834"/>
        <dbReference type="EC" id="5.2.1.8"/>
    </reaction>
</comment>
<evidence type="ECO:0000256" key="3">
    <source>
        <dbReference type="ARBA" id="ARBA00023235"/>
    </source>
</evidence>
<proteinExistence type="predicted"/>
<dbReference type="InterPro" id="IPR000297">
    <property type="entry name" value="PPIase_PpiC"/>
</dbReference>
<name>A0A0N0P2Y3_LEPSE</name>
<evidence type="ECO:0000259" key="6">
    <source>
        <dbReference type="PROSITE" id="PS50198"/>
    </source>
</evidence>
<dbReference type="Proteomes" id="UP000038009">
    <property type="component" value="Unassembled WGS sequence"/>
</dbReference>
<dbReference type="InterPro" id="IPR051370">
    <property type="entry name" value="PPIase_Pin1"/>
</dbReference>
<protein>
    <recommendedName>
        <fullName evidence="5">Peptidyl-prolyl cis-trans isomerase</fullName>
        <ecNumber evidence="5">5.2.1.8</ecNumber>
    </recommendedName>
</protein>
<dbReference type="SUPFAM" id="SSF54534">
    <property type="entry name" value="FKBP-like"/>
    <property type="match status" value="1"/>
</dbReference>
<dbReference type="PROSITE" id="PS50198">
    <property type="entry name" value="PPIC_PPIASE_2"/>
    <property type="match status" value="1"/>
</dbReference>
<organism evidence="7 8">
    <name type="scientific">Leptomonas seymouri</name>
    <dbReference type="NCBI Taxonomy" id="5684"/>
    <lineage>
        <taxon>Eukaryota</taxon>
        <taxon>Discoba</taxon>
        <taxon>Euglenozoa</taxon>
        <taxon>Kinetoplastea</taxon>
        <taxon>Metakinetoplastina</taxon>
        <taxon>Trypanosomatida</taxon>
        <taxon>Trypanosomatidae</taxon>
        <taxon>Leishmaniinae</taxon>
        <taxon>Leptomonas</taxon>
    </lineage>
</organism>
<accession>A0A0N0P2Y3</accession>
<evidence type="ECO:0000256" key="5">
    <source>
        <dbReference type="RuleBase" id="RU363014"/>
    </source>
</evidence>
<keyword evidence="8" id="KW-1185">Reference proteome</keyword>
<dbReference type="PANTHER" id="PTHR10657:SF4">
    <property type="entry name" value="PEPTIDYL-PROLYL CIS-TRANS ISOMERASE-RELATED"/>
    <property type="match status" value="1"/>
</dbReference>